<evidence type="ECO:0000256" key="1">
    <source>
        <dbReference type="SAM" id="Coils"/>
    </source>
</evidence>
<feature type="compositionally biased region" description="Low complexity" evidence="2">
    <location>
        <begin position="24"/>
        <end position="43"/>
    </location>
</feature>
<feature type="transmembrane region" description="Helical" evidence="3">
    <location>
        <begin position="54"/>
        <end position="72"/>
    </location>
</feature>
<dbReference type="Gene3D" id="2.40.50.100">
    <property type="match status" value="1"/>
</dbReference>
<evidence type="ECO:0000313" key="6">
    <source>
        <dbReference type="Proteomes" id="UP001276840"/>
    </source>
</evidence>
<dbReference type="InterPro" id="IPR050739">
    <property type="entry name" value="MFP"/>
</dbReference>
<dbReference type="Proteomes" id="UP001276840">
    <property type="component" value="Unassembled WGS sequence"/>
</dbReference>
<dbReference type="Gene3D" id="2.40.30.170">
    <property type="match status" value="1"/>
</dbReference>
<feature type="coiled-coil region" evidence="1">
    <location>
        <begin position="133"/>
        <end position="167"/>
    </location>
</feature>
<feature type="domain" description="Multidrug resistance protein MdtA-like barrel-sandwich hybrid" evidence="4">
    <location>
        <begin position="96"/>
        <end position="289"/>
    </location>
</feature>
<keyword evidence="3" id="KW-0472">Membrane</keyword>
<keyword evidence="3" id="KW-1133">Transmembrane helix</keyword>
<gene>
    <name evidence="5" type="ORF">RFM68_12910</name>
</gene>
<keyword evidence="1" id="KW-0175">Coiled coil</keyword>
<feature type="region of interest" description="Disordered" evidence="2">
    <location>
        <begin position="1"/>
        <end position="44"/>
    </location>
</feature>
<accession>A0ABU4ZJ66</accession>
<keyword evidence="3" id="KW-0812">Transmembrane</keyword>
<dbReference type="Gene3D" id="1.10.287.470">
    <property type="entry name" value="Helix hairpin bin"/>
    <property type="match status" value="2"/>
</dbReference>
<feature type="coiled-coil region" evidence="1">
    <location>
        <begin position="199"/>
        <end position="226"/>
    </location>
</feature>
<dbReference type="SUPFAM" id="SSF111369">
    <property type="entry name" value="HlyD-like secretion proteins"/>
    <property type="match status" value="2"/>
</dbReference>
<keyword evidence="6" id="KW-1185">Reference proteome</keyword>
<evidence type="ECO:0000256" key="3">
    <source>
        <dbReference type="SAM" id="Phobius"/>
    </source>
</evidence>
<dbReference type="Pfam" id="PF25917">
    <property type="entry name" value="BSH_RND"/>
    <property type="match status" value="1"/>
</dbReference>
<dbReference type="RefSeq" id="WP_320233359.1">
    <property type="nucleotide sequence ID" value="NZ_JAVIJF010000008.1"/>
</dbReference>
<comment type="caution">
    <text evidence="5">The sequence shown here is derived from an EMBL/GenBank/DDBJ whole genome shotgun (WGS) entry which is preliminary data.</text>
</comment>
<evidence type="ECO:0000259" key="4">
    <source>
        <dbReference type="Pfam" id="PF25917"/>
    </source>
</evidence>
<dbReference type="EMBL" id="JAVIJF010000008">
    <property type="protein sequence ID" value="MDX8525411.1"/>
    <property type="molecule type" value="Genomic_DNA"/>
</dbReference>
<dbReference type="PANTHER" id="PTHR30386:SF24">
    <property type="entry name" value="MULTIDRUG RESISTANCE EFFLUX PUMP"/>
    <property type="match status" value="1"/>
</dbReference>
<evidence type="ECO:0000256" key="2">
    <source>
        <dbReference type="SAM" id="MobiDB-lite"/>
    </source>
</evidence>
<reference evidence="5 6" key="1">
    <citation type="submission" date="2023-08" db="EMBL/GenBank/DDBJ databases">
        <title>Implementing the SeqCode for naming new Mesorhizobium species isolated from Vachellia karroo root nodules.</title>
        <authorList>
            <person name="Van Lill M."/>
        </authorList>
    </citation>
    <scope>NUCLEOTIDE SEQUENCE [LARGE SCALE GENOMIC DNA]</scope>
    <source>
        <strain evidence="5 6">MSK 1335</strain>
    </source>
</reference>
<protein>
    <submittedName>
        <fullName evidence="5">HlyD family secretion protein</fullName>
    </submittedName>
</protein>
<proteinExistence type="predicted"/>
<dbReference type="InterPro" id="IPR058625">
    <property type="entry name" value="MdtA-like_BSH"/>
</dbReference>
<organism evidence="5 6">
    <name type="scientific">Mesorhizobium montanum</name>
    <dbReference type="NCBI Taxonomy" id="3072323"/>
    <lineage>
        <taxon>Bacteria</taxon>
        <taxon>Pseudomonadati</taxon>
        <taxon>Pseudomonadota</taxon>
        <taxon>Alphaproteobacteria</taxon>
        <taxon>Hyphomicrobiales</taxon>
        <taxon>Phyllobacteriaceae</taxon>
        <taxon>Mesorhizobium</taxon>
    </lineage>
</organism>
<name>A0ABU4ZJ66_9HYPH</name>
<dbReference type="PANTHER" id="PTHR30386">
    <property type="entry name" value="MEMBRANE FUSION SUBUNIT OF EMRAB-TOLC MULTIDRUG EFFLUX PUMP"/>
    <property type="match status" value="1"/>
</dbReference>
<sequence>MSSNAPATAEVRTFPNAKVQPSTEAPEAPVQPVTPVAPPATEAPAKKKRSVRSFLLPIIGLALLGAGSWYGYNYWTDGRFMISTDDAYVQADMSFVSPKISGYIDKVLVSENQQVKAGDPLFVIDNGDYKIAVAQAEAQIATLAKTLDRIDAQTKAAQASLSQAQAQKIADQAAADNAARAQLRAAQLLKTRVGSQAQLDDAQTALDQAKAALVGADAQIAAAQANIGVLEAQRAEQASTLASLQLTRDKAQRDLSFTVLKAPYDGVVGNRSVEQGDLVSPGQKLAVVVPMDKLYIVGNFKETQLGRMVPGEKVRITVDAIDGQTFEGTVSSLAPASGAVFSLLPPENATGNFTKVVQRVPVRIDVPADVLKTGKLRAGLSVVVAVDSRTAPASTTN</sequence>
<evidence type="ECO:0000313" key="5">
    <source>
        <dbReference type="EMBL" id="MDX8525411.1"/>
    </source>
</evidence>